<feature type="transmembrane region" description="Helical" evidence="1">
    <location>
        <begin position="226"/>
        <end position="244"/>
    </location>
</feature>
<dbReference type="Pfam" id="PF02517">
    <property type="entry name" value="Rce1-like"/>
    <property type="match status" value="1"/>
</dbReference>
<dbReference type="RefSeq" id="WP_129891296.1">
    <property type="nucleotide sequence ID" value="NZ_CP035758.1"/>
</dbReference>
<dbReference type="InterPro" id="IPR042150">
    <property type="entry name" value="MmRce1-like"/>
</dbReference>
<dbReference type="EMBL" id="CP035758">
    <property type="protein sequence ID" value="QBD80231.1"/>
    <property type="molecule type" value="Genomic_DNA"/>
</dbReference>
<reference evidence="3 4" key="1">
    <citation type="submission" date="2019-01" db="EMBL/GenBank/DDBJ databases">
        <title>Ktedonosporobacter rubrisoli SCAWS-G2.</title>
        <authorList>
            <person name="Huang Y."/>
            <person name="Yan B."/>
        </authorList>
    </citation>
    <scope>NUCLEOTIDE SEQUENCE [LARGE SCALE GENOMIC DNA]</scope>
    <source>
        <strain evidence="3 4">SCAWS-G2</strain>
    </source>
</reference>
<keyword evidence="1" id="KW-0812">Transmembrane</keyword>
<keyword evidence="3" id="KW-0645">Protease</keyword>
<feature type="transmembrane region" description="Helical" evidence="1">
    <location>
        <begin position="125"/>
        <end position="145"/>
    </location>
</feature>
<dbReference type="InterPro" id="IPR003675">
    <property type="entry name" value="Rce1/LyrA-like_dom"/>
</dbReference>
<dbReference type="GO" id="GO:0004175">
    <property type="term" value="F:endopeptidase activity"/>
    <property type="evidence" value="ECO:0007669"/>
    <property type="project" value="UniProtKB-ARBA"/>
</dbReference>
<gene>
    <name evidence="3" type="ORF">EPA93_31340</name>
</gene>
<protein>
    <submittedName>
        <fullName evidence="3">CPBP family intramembrane metalloprotease</fullName>
    </submittedName>
</protein>
<keyword evidence="3" id="KW-0482">Metalloprotease</keyword>
<dbReference type="AlphaFoldDB" id="A0A4V0YZM4"/>
<evidence type="ECO:0000313" key="4">
    <source>
        <dbReference type="Proteomes" id="UP000290365"/>
    </source>
</evidence>
<dbReference type="KEGG" id="kbs:EPA93_31340"/>
<proteinExistence type="predicted"/>
<keyword evidence="3" id="KW-0378">Hydrolase</keyword>
<feature type="transmembrane region" description="Helical" evidence="1">
    <location>
        <begin position="37"/>
        <end position="57"/>
    </location>
</feature>
<evidence type="ECO:0000256" key="1">
    <source>
        <dbReference type="SAM" id="Phobius"/>
    </source>
</evidence>
<accession>A0A4V0YZM4</accession>
<dbReference type="OrthoDB" id="9777755at2"/>
<feature type="transmembrane region" description="Helical" evidence="1">
    <location>
        <begin position="193"/>
        <end position="214"/>
    </location>
</feature>
<feature type="transmembrane region" description="Helical" evidence="1">
    <location>
        <begin position="165"/>
        <end position="187"/>
    </location>
</feature>
<dbReference type="PANTHER" id="PTHR35797:SF1">
    <property type="entry name" value="PROTEASE"/>
    <property type="match status" value="1"/>
</dbReference>
<sequence>MSTKTKGILAFLLLAFGLTWLNWGLGWLLGFSVEDPMFTLICLPALFTPAIATIIVRRWITREGFQDAGLQLNFKRGWFYYPLAGALRLSTYILIVVLAVLFKFLQPSFSLSGMTVIPFFNLHLQVWQAFLLLLLLTPLMMPVFWGEEFGWRGYLQVRLFSNRPILAAITTGLIWGIWHYPLLFHGYAGYTNIVVSLATYTGQTILLSFIYGWLRLRSGSVWPGCLYHATNNLFYGQFFMPLFIGKGKLDPTTWDMLSWIFLGLIALGLIISGQLRAKNPA</sequence>
<keyword evidence="1" id="KW-0472">Membrane</keyword>
<keyword evidence="4" id="KW-1185">Reference proteome</keyword>
<dbReference type="Proteomes" id="UP000290365">
    <property type="component" value="Chromosome"/>
</dbReference>
<feature type="transmembrane region" description="Helical" evidence="1">
    <location>
        <begin position="7"/>
        <end position="25"/>
    </location>
</feature>
<dbReference type="GO" id="GO:0006508">
    <property type="term" value="P:proteolysis"/>
    <property type="evidence" value="ECO:0007669"/>
    <property type="project" value="UniProtKB-KW"/>
</dbReference>
<keyword evidence="1" id="KW-1133">Transmembrane helix</keyword>
<evidence type="ECO:0000313" key="3">
    <source>
        <dbReference type="EMBL" id="QBD80231.1"/>
    </source>
</evidence>
<dbReference type="PANTHER" id="PTHR35797">
    <property type="entry name" value="PROTEASE-RELATED"/>
    <property type="match status" value="1"/>
</dbReference>
<dbReference type="GO" id="GO:0008237">
    <property type="term" value="F:metallopeptidase activity"/>
    <property type="evidence" value="ECO:0007669"/>
    <property type="project" value="UniProtKB-KW"/>
</dbReference>
<feature type="transmembrane region" description="Helical" evidence="1">
    <location>
        <begin position="256"/>
        <end position="275"/>
    </location>
</feature>
<dbReference type="GO" id="GO:0080120">
    <property type="term" value="P:CAAX-box protein maturation"/>
    <property type="evidence" value="ECO:0007669"/>
    <property type="project" value="UniProtKB-ARBA"/>
</dbReference>
<name>A0A4V0YZM4_KTERU</name>
<feature type="domain" description="CAAX prenyl protease 2/Lysostaphin resistance protein A-like" evidence="2">
    <location>
        <begin position="130"/>
        <end position="234"/>
    </location>
</feature>
<feature type="transmembrane region" description="Helical" evidence="1">
    <location>
        <begin position="78"/>
        <end position="105"/>
    </location>
</feature>
<organism evidence="3 4">
    <name type="scientific">Ktedonosporobacter rubrisoli</name>
    <dbReference type="NCBI Taxonomy" id="2509675"/>
    <lineage>
        <taxon>Bacteria</taxon>
        <taxon>Bacillati</taxon>
        <taxon>Chloroflexota</taxon>
        <taxon>Ktedonobacteria</taxon>
        <taxon>Ktedonobacterales</taxon>
        <taxon>Ktedonosporobacteraceae</taxon>
        <taxon>Ktedonosporobacter</taxon>
    </lineage>
</organism>
<evidence type="ECO:0000259" key="2">
    <source>
        <dbReference type="Pfam" id="PF02517"/>
    </source>
</evidence>